<evidence type="ECO:0000256" key="2">
    <source>
        <dbReference type="ARBA" id="ARBA00022475"/>
    </source>
</evidence>
<dbReference type="PANTHER" id="PTHR30619">
    <property type="entry name" value="DNA INTERNALIZATION/COMPETENCE PROTEIN COMEC/REC2"/>
    <property type="match status" value="1"/>
</dbReference>
<organism evidence="8 9">
    <name type="scientific">Chitiniphilus purpureus</name>
    <dbReference type="NCBI Taxonomy" id="2981137"/>
    <lineage>
        <taxon>Bacteria</taxon>
        <taxon>Pseudomonadati</taxon>
        <taxon>Pseudomonadota</taxon>
        <taxon>Betaproteobacteria</taxon>
        <taxon>Neisseriales</taxon>
        <taxon>Chitinibacteraceae</taxon>
        <taxon>Chitiniphilus</taxon>
    </lineage>
</organism>
<dbReference type="SMART" id="SM00849">
    <property type="entry name" value="Lactamase_B"/>
    <property type="match status" value="1"/>
</dbReference>
<dbReference type="NCBIfam" id="TIGR00361">
    <property type="entry name" value="ComEC_Rec2"/>
    <property type="match status" value="1"/>
</dbReference>
<protein>
    <submittedName>
        <fullName evidence="8">DNA internalization-related competence protein ComEC/Rec2</fullName>
    </submittedName>
</protein>
<dbReference type="InterPro" id="IPR035681">
    <property type="entry name" value="ComA-like_MBL"/>
</dbReference>
<feature type="transmembrane region" description="Helical" evidence="6">
    <location>
        <begin position="180"/>
        <end position="202"/>
    </location>
</feature>
<gene>
    <name evidence="8" type="ORF">N8I74_06350</name>
</gene>
<dbReference type="InterPro" id="IPR036866">
    <property type="entry name" value="RibonucZ/Hydroxyglut_hydro"/>
</dbReference>
<accession>A0ABY6DQJ7</accession>
<comment type="subcellular location">
    <subcellularLocation>
        <location evidence="1">Cell membrane</location>
        <topology evidence="1">Multi-pass membrane protein</topology>
    </subcellularLocation>
</comment>
<name>A0ABY6DQJ7_9NEIS</name>
<reference evidence="8" key="1">
    <citation type="submission" date="2022-10" db="EMBL/GenBank/DDBJ databases">
        <title>Chitiniphilus purpureus sp. nov., a novel chitin-degrading bacterium isolated from crawfish pond sediment.</title>
        <authorList>
            <person name="Li K."/>
        </authorList>
    </citation>
    <scope>NUCLEOTIDE SEQUENCE</scope>
    <source>
        <strain evidence="8">CD1</strain>
    </source>
</reference>
<feature type="transmembrane region" description="Helical" evidence="6">
    <location>
        <begin position="73"/>
        <end position="99"/>
    </location>
</feature>
<evidence type="ECO:0000313" key="8">
    <source>
        <dbReference type="EMBL" id="UXY16636.1"/>
    </source>
</evidence>
<evidence type="ECO:0000256" key="1">
    <source>
        <dbReference type="ARBA" id="ARBA00004651"/>
    </source>
</evidence>
<feature type="transmembrane region" description="Helical" evidence="6">
    <location>
        <begin position="146"/>
        <end position="174"/>
    </location>
</feature>
<feature type="transmembrane region" description="Helical" evidence="6">
    <location>
        <begin position="214"/>
        <end position="236"/>
    </location>
</feature>
<feature type="domain" description="Metallo-beta-lactamase" evidence="7">
    <location>
        <begin position="357"/>
        <end position="542"/>
    </location>
</feature>
<dbReference type="InterPro" id="IPR001279">
    <property type="entry name" value="Metallo-B-lactamas"/>
</dbReference>
<dbReference type="Pfam" id="PF00753">
    <property type="entry name" value="Lactamase_B"/>
    <property type="match status" value="1"/>
</dbReference>
<dbReference type="Pfam" id="PF03772">
    <property type="entry name" value="Competence"/>
    <property type="match status" value="1"/>
</dbReference>
<dbReference type="InterPro" id="IPR004797">
    <property type="entry name" value="Competence_ComEC/Rec2"/>
</dbReference>
<dbReference type="InterPro" id="IPR052159">
    <property type="entry name" value="Competence_DNA_uptake"/>
</dbReference>
<keyword evidence="2" id="KW-1003">Cell membrane</keyword>
<dbReference type="PANTHER" id="PTHR30619:SF1">
    <property type="entry name" value="RECOMBINATION PROTEIN 2"/>
    <property type="match status" value="1"/>
</dbReference>
<keyword evidence="4 6" id="KW-1133">Transmembrane helix</keyword>
<keyword evidence="5 6" id="KW-0472">Membrane</keyword>
<keyword evidence="9" id="KW-1185">Reference proteome</keyword>
<dbReference type="Gene3D" id="3.60.15.10">
    <property type="entry name" value="Ribonuclease Z/Hydroxyacylglutathione hydrolase-like"/>
    <property type="match status" value="1"/>
</dbReference>
<evidence type="ECO:0000313" key="9">
    <source>
        <dbReference type="Proteomes" id="UP001061302"/>
    </source>
</evidence>
<keyword evidence="3 6" id="KW-0812">Transmembrane</keyword>
<dbReference type="RefSeq" id="WP_263126018.1">
    <property type="nucleotide sequence ID" value="NZ_CP106753.1"/>
</dbReference>
<dbReference type="CDD" id="cd07731">
    <property type="entry name" value="ComA-like_MBL-fold"/>
    <property type="match status" value="1"/>
</dbReference>
<dbReference type="Proteomes" id="UP001061302">
    <property type="component" value="Chromosome"/>
</dbReference>
<dbReference type="NCBIfam" id="TIGR00360">
    <property type="entry name" value="ComEC_N-term"/>
    <property type="match status" value="1"/>
</dbReference>
<dbReference type="EMBL" id="CP106753">
    <property type="protein sequence ID" value="UXY16636.1"/>
    <property type="molecule type" value="Genomic_DNA"/>
</dbReference>
<evidence type="ECO:0000256" key="3">
    <source>
        <dbReference type="ARBA" id="ARBA00022692"/>
    </source>
</evidence>
<dbReference type="InterPro" id="IPR004477">
    <property type="entry name" value="ComEC_N"/>
</dbReference>
<evidence type="ECO:0000259" key="7">
    <source>
        <dbReference type="SMART" id="SM00849"/>
    </source>
</evidence>
<feature type="transmembrane region" description="Helical" evidence="6">
    <location>
        <begin position="119"/>
        <end position="139"/>
    </location>
</feature>
<sequence>MEQPGLAFHCQVVVRGAARKGATSDAGKPAATPCALTKSTALGSSRAFVEYKTLCHGPRLQCNRPAPEQWRRFAATGITHLISISGLHITLLAGLGAGAGGSVWRRIPPLAARLGAPRVRLVAAVATALCYSLLAGFSIPTRRTLLMILVAAICLWRAAPVPPSAVWVGALALVTLFDPFAVLAPGFWLSFLTVGALLWLGGNRDGTAPWWQRWGGAQWAATLASLPLLVFLFQQVPLVSPLANAVAIPLVSLVVTPLALAGLLDPSGLLLVLAERTFAFTDWLLGWLAGLPHATWSFMSPPWWALPPAAAGVLLCLLPRGVPGRGLAPVLLLPLLVPRHVPLPHGAFSATVFDVGQGLAVLIRTRNHALLYDTGPPGMAERAILPSLHALGVRQLDRLVVSHDDNDHAGGALTVLTGMPVTDWRSGLPPAHPARGRPIPHAACVAGQRWQWDGVQLTMLWPRSGDRIKDDNAASCVLRIGSGRHSLLLPGDIGRTQEQALIEGGLGRTTMVIAPHHGSRISSSSPFVAATAPAWVVYSAGYRNRFRHPNRTVTERYAAHGAQALRTDGDGAVHLTFSDTVTIERWRERHPRYWRPRPAP</sequence>
<proteinExistence type="predicted"/>
<dbReference type="SUPFAM" id="SSF56281">
    <property type="entry name" value="Metallo-hydrolase/oxidoreductase"/>
    <property type="match status" value="1"/>
</dbReference>
<evidence type="ECO:0000256" key="6">
    <source>
        <dbReference type="SAM" id="Phobius"/>
    </source>
</evidence>
<evidence type="ECO:0000256" key="5">
    <source>
        <dbReference type="ARBA" id="ARBA00023136"/>
    </source>
</evidence>
<evidence type="ECO:0000256" key="4">
    <source>
        <dbReference type="ARBA" id="ARBA00022989"/>
    </source>
</evidence>